<dbReference type="InterPro" id="IPR000330">
    <property type="entry name" value="SNF2_N"/>
</dbReference>
<accession>A0ABY6ZQB1</accession>
<dbReference type="PROSITE" id="PS51192">
    <property type="entry name" value="HELICASE_ATP_BIND_1"/>
    <property type="match status" value="1"/>
</dbReference>
<dbReference type="SUPFAM" id="SSF52540">
    <property type="entry name" value="P-loop containing nucleoside triphosphate hydrolases"/>
    <property type="match status" value="2"/>
</dbReference>
<dbReference type="InterPro" id="IPR038718">
    <property type="entry name" value="SNF2-like_sf"/>
</dbReference>
<keyword evidence="3 7" id="KW-0347">Helicase</keyword>
<evidence type="ECO:0000256" key="4">
    <source>
        <dbReference type="ARBA" id="ARBA00022840"/>
    </source>
</evidence>
<dbReference type="Pfam" id="PF00176">
    <property type="entry name" value="SNF2-rel_dom"/>
    <property type="match status" value="1"/>
</dbReference>
<proteinExistence type="predicted"/>
<evidence type="ECO:0000313" key="7">
    <source>
        <dbReference type="EMBL" id="WAH44279.1"/>
    </source>
</evidence>
<dbReference type="SMART" id="SM00490">
    <property type="entry name" value="HELICc"/>
    <property type="match status" value="1"/>
</dbReference>
<dbReference type="SMART" id="SM00487">
    <property type="entry name" value="DEXDc"/>
    <property type="match status" value="1"/>
</dbReference>
<dbReference type="RefSeq" id="WP_268008175.1">
    <property type="nucleotide sequence ID" value="NZ_CP104067.1"/>
</dbReference>
<dbReference type="CDD" id="cd18011">
    <property type="entry name" value="DEXDc_RapA"/>
    <property type="match status" value="1"/>
</dbReference>
<dbReference type="InterPro" id="IPR014001">
    <property type="entry name" value="Helicase_ATP-bd"/>
</dbReference>
<evidence type="ECO:0000256" key="2">
    <source>
        <dbReference type="ARBA" id="ARBA00022801"/>
    </source>
</evidence>
<dbReference type="GO" id="GO:0004386">
    <property type="term" value="F:helicase activity"/>
    <property type="evidence" value="ECO:0007669"/>
    <property type="project" value="UniProtKB-KW"/>
</dbReference>
<protein>
    <submittedName>
        <fullName evidence="7">DEAD/DEAH box helicase</fullName>
    </submittedName>
</protein>
<keyword evidence="2" id="KW-0378">Hydrolase</keyword>
<dbReference type="EMBL" id="CP104067">
    <property type="protein sequence ID" value="WAH44279.1"/>
    <property type="molecule type" value="Genomic_DNA"/>
</dbReference>
<keyword evidence="8" id="KW-1185">Reference proteome</keyword>
<dbReference type="Pfam" id="PF00271">
    <property type="entry name" value="Helicase_C"/>
    <property type="match status" value="1"/>
</dbReference>
<evidence type="ECO:0000259" key="6">
    <source>
        <dbReference type="PROSITE" id="PS51194"/>
    </source>
</evidence>
<dbReference type="InterPro" id="IPR027417">
    <property type="entry name" value="P-loop_NTPase"/>
</dbReference>
<dbReference type="CDD" id="cd18793">
    <property type="entry name" value="SF2_C_SNF"/>
    <property type="match status" value="1"/>
</dbReference>
<dbReference type="InterPro" id="IPR057342">
    <property type="entry name" value="DEXDc_RapA"/>
</dbReference>
<dbReference type="Gene3D" id="3.40.50.300">
    <property type="entry name" value="P-loop containing nucleotide triphosphate hydrolases"/>
    <property type="match status" value="1"/>
</dbReference>
<feature type="domain" description="Helicase ATP-binding" evidence="5">
    <location>
        <begin position="96"/>
        <end position="250"/>
    </location>
</feature>
<gene>
    <name evidence="7" type="ORF">NZD89_13350</name>
</gene>
<evidence type="ECO:0000256" key="3">
    <source>
        <dbReference type="ARBA" id="ARBA00022806"/>
    </source>
</evidence>
<dbReference type="Gene3D" id="3.40.50.10810">
    <property type="entry name" value="Tandem AAA-ATPase domain"/>
    <property type="match status" value="1"/>
</dbReference>
<dbReference type="Proteomes" id="UP001164761">
    <property type="component" value="Chromosome"/>
</dbReference>
<evidence type="ECO:0000313" key="8">
    <source>
        <dbReference type="Proteomes" id="UP001164761"/>
    </source>
</evidence>
<organism evidence="7 8">
    <name type="scientific">Alicyclobacillus fastidiosus</name>
    <dbReference type="NCBI Taxonomy" id="392011"/>
    <lineage>
        <taxon>Bacteria</taxon>
        <taxon>Bacillati</taxon>
        <taxon>Bacillota</taxon>
        <taxon>Bacilli</taxon>
        <taxon>Bacillales</taxon>
        <taxon>Alicyclobacillaceae</taxon>
        <taxon>Alicyclobacillus</taxon>
    </lineage>
</organism>
<dbReference type="InterPro" id="IPR001650">
    <property type="entry name" value="Helicase_C-like"/>
</dbReference>
<name>A0ABY6ZQB1_9BACL</name>
<evidence type="ECO:0000256" key="1">
    <source>
        <dbReference type="ARBA" id="ARBA00022741"/>
    </source>
</evidence>
<dbReference type="InterPro" id="IPR049730">
    <property type="entry name" value="SNF2/RAD54-like_C"/>
</dbReference>
<sequence length="574" mass="65743">MDLDLENHALPEALLKHAENTDVRLGVHMVDNDIETAFATYLDGVSADDSPTAWKMFHLAAVATQSRMSPTFESLLVMDHITGFTPLPHQVRTAERVLKELRGRAILADEVGLGKTIEAGLILKEYMLRGLVKKALILVPASLVLQWTRELNEKFQLTATAQRNEWTWEQYDVVVASLDTAKRPPHKEAVLSQPWDMVIIDEAHKLKNHRTKNWQMANAIPNKYLLLLTATPMQNQLQELHTLVTLLKPGHLGSVSQFSTNHVASRRTPRDAERLRETMGDIMIRNRRQDGATSLPPRQVEVVELELNAQERRFYDGIQSLLRDEYESRKSQRVSMLPLLTLQREICSSPYAAMISLEKMQKKSTNPSRQIQLAELIQLGSSISEYTKIGKVLDLIDKIDDKCIVFTEYRATQDFIMYMLKKKGVSAVPFRGGFKRGKKDWMKDLFSKKAQILVATESGGEGINLQFCNHMINFDLPWNPMRLEQRIGRIHRLGQTQTCHVYNLATRETIEEHIVKLLHEKIRMFESVIGELDYIVSDKRLANWDKELFEATMTSTDAVDLASKLNQMKQQYLQ</sequence>
<keyword evidence="1" id="KW-0547">Nucleotide-binding</keyword>
<reference evidence="7" key="1">
    <citation type="submission" date="2022-08" db="EMBL/GenBank/DDBJ databases">
        <title>Alicyclobacillus fastidiosus DSM 17978, complete genome.</title>
        <authorList>
            <person name="Wang Q."/>
            <person name="Cai R."/>
            <person name="Wang Z."/>
        </authorList>
    </citation>
    <scope>NUCLEOTIDE SEQUENCE</scope>
    <source>
        <strain evidence="7">DSM 17978</strain>
    </source>
</reference>
<dbReference type="PANTHER" id="PTHR10799">
    <property type="entry name" value="SNF2/RAD54 HELICASE FAMILY"/>
    <property type="match status" value="1"/>
</dbReference>
<feature type="domain" description="Helicase C-terminal" evidence="6">
    <location>
        <begin position="391"/>
        <end position="540"/>
    </location>
</feature>
<keyword evidence="4" id="KW-0067">ATP-binding</keyword>
<evidence type="ECO:0000259" key="5">
    <source>
        <dbReference type="PROSITE" id="PS51192"/>
    </source>
</evidence>
<dbReference type="PROSITE" id="PS51194">
    <property type="entry name" value="HELICASE_CTER"/>
    <property type="match status" value="1"/>
</dbReference>